<dbReference type="EMBL" id="GBRH01233802">
    <property type="protein sequence ID" value="JAD64093.1"/>
    <property type="molecule type" value="Transcribed_RNA"/>
</dbReference>
<proteinExistence type="predicted"/>
<evidence type="ECO:0000313" key="1">
    <source>
        <dbReference type="EMBL" id="JAD64093.1"/>
    </source>
</evidence>
<reference evidence="1" key="2">
    <citation type="journal article" date="2015" name="Data Brief">
        <title>Shoot transcriptome of the giant reed, Arundo donax.</title>
        <authorList>
            <person name="Barrero R.A."/>
            <person name="Guerrero F.D."/>
            <person name="Moolhuijzen P."/>
            <person name="Goolsby J.A."/>
            <person name="Tidwell J."/>
            <person name="Bellgard S.E."/>
            <person name="Bellgard M.I."/>
        </authorList>
    </citation>
    <scope>NUCLEOTIDE SEQUENCE</scope>
    <source>
        <tissue evidence="1">Shoot tissue taken approximately 20 cm above the soil surface</tissue>
    </source>
</reference>
<name>A0A0A9BPN1_ARUDO</name>
<reference evidence="1" key="1">
    <citation type="submission" date="2014-09" db="EMBL/GenBank/DDBJ databases">
        <authorList>
            <person name="Magalhaes I.L.F."/>
            <person name="Oliveira U."/>
            <person name="Santos F.R."/>
            <person name="Vidigal T.H.D.A."/>
            <person name="Brescovit A.D."/>
            <person name="Santos A.J."/>
        </authorList>
    </citation>
    <scope>NUCLEOTIDE SEQUENCE</scope>
    <source>
        <tissue evidence="1">Shoot tissue taken approximately 20 cm above the soil surface</tissue>
    </source>
</reference>
<protein>
    <submittedName>
        <fullName evidence="1">Uncharacterized protein</fullName>
    </submittedName>
</protein>
<dbReference type="AlphaFoldDB" id="A0A0A9BPN1"/>
<sequence length="29" mass="3309">MVAVLTPDVRRNIATLSYRAPKTDDSWTM</sequence>
<organism evidence="1">
    <name type="scientific">Arundo donax</name>
    <name type="common">Giant reed</name>
    <name type="synonym">Donax arundinaceus</name>
    <dbReference type="NCBI Taxonomy" id="35708"/>
    <lineage>
        <taxon>Eukaryota</taxon>
        <taxon>Viridiplantae</taxon>
        <taxon>Streptophyta</taxon>
        <taxon>Embryophyta</taxon>
        <taxon>Tracheophyta</taxon>
        <taxon>Spermatophyta</taxon>
        <taxon>Magnoliopsida</taxon>
        <taxon>Liliopsida</taxon>
        <taxon>Poales</taxon>
        <taxon>Poaceae</taxon>
        <taxon>PACMAD clade</taxon>
        <taxon>Arundinoideae</taxon>
        <taxon>Arundineae</taxon>
        <taxon>Arundo</taxon>
    </lineage>
</organism>
<accession>A0A0A9BPN1</accession>